<dbReference type="AlphaFoldDB" id="A0A6M0REA7"/>
<keyword evidence="2" id="KW-1185">Reference proteome</keyword>
<organism evidence="1 2">
    <name type="scientific">Adonisia turfae CCMR0081</name>
    <dbReference type="NCBI Taxonomy" id="2292702"/>
    <lineage>
        <taxon>Bacteria</taxon>
        <taxon>Bacillati</taxon>
        <taxon>Cyanobacteriota</taxon>
        <taxon>Adonisia</taxon>
        <taxon>Adonisia turfae</taxon>
    </lineage>
</organism>
<dbReference type="Proteomes" id="UP000481033">
    <property type="component" value="Unassembled WGS sequence"/>
</dbReference>
<dbReference type="InterPro" id="IPR010985">
    <property type="entry name" value="Ribbon_hlx_hlx"/>
</dbReference>
<dbReference type="EMBL" id="QXHD01000001">
    <property type="protein sequence ID" value="NEZ54203.1"/>
    <property type="molecule type" value="Genomic_DNA"/>
</dbReference>
<dbReference type="GO" id="GO:0006355">
    <property type="term" value="P:regulation of DNA-templated transcription"/>
    <property type="evidence" value="ECO:0007669"/>
    <property type="project" value="InterPro"/>
</dbReference>
<evidence type="ECO:0000313" key="2">
    <source>
        <dbReference type="Proteomes" id="UP000481033"/>
    </source>
</evidence>
<name>A0A6M0REA7_9CYAN</name>
<dbReference type="RefSeq" id="WP_163695569.1">
    <property type="nucleotide sequence ID" value="NZ_QXHD01000001.1"/>
</dbReference>
<proteinExistence type="predicted"/>
<evidence type="ECO:0000313" key="1">
    <source>
        <dbReference type="EMBL" id="NEZ54203.1"/>
    </source>
</evidence>
<accession>A0A6M0REA7</accession>
<gene>
    <name evidence="1" type="ORF">DXZ20_00475</name>
</gene>
<sequence length="70" mass="7757">MSKPIAAARIPHSWDEQIRAIATETGRTPSEVVKEAIGLYLEKTDPNGVASMARRLTTLEKQVKKLVQLI</sequence>
<evidence type="ECO:0008006" key="3">
    <source>
        <dbReference type="Google" id="ProtNLM"/>
    </source>
</evidence>
<dbReference type="SUPFAM" id="SSF47598">
    <property type="entry name" value="Ribbon-helix-helix"/>
    <property type="match status" value="1"/>
</dbReference>
<comment type="caution">
    <text evidence="1">The sequence shown here is derived from an EMBL/GenBank/DDBJ whole genome shotgun (WGS) entry which is preliminary data.</text>
</comment>
<reference evidence="1 2" key="1">
    <citation type="journal article" date="2020" name="Microb. Ecol.">
        <title>Ecogenomics of the Marine Benthic Filamentous Cyanobacterium Adonisia.</title>
        <authorList>
            <person name="Walter J.M."/>
            <person name="Coutinho F.H."/>
            <person name="Leomil L."/>
            <person name="Hargreaves P.I."/>
            <person name="Campeao M.E."/>
            <person name="Vieira V.V."/>
            <person name="Silva B.S."/>
            <person name="Fistarol G.O."/>
            <person name="Salomon P.S."/>
            <person name="Sawabe T."/>
            <person name="Mino S."/>
            <person name="Hosokawa M."/>
            <person name="Miyashita H."/>
            <person name="Maruyama F."/>
            <person name="van Verk M.C."/>
            <person name="Dutilh B.E."/>
            <person name="Thompson C.C."/>
            <person name="Thompson F.L."/>
        </authorList>
    </citation>
    <scope>NUCLEOTIDE SEQUENCE [LARGE SCALE GENOMIC DNA]</scope>
    <source>
        <strain evidence="1 2">CCMR0081</strain>
    </source>
</reference>
<protein>
    <recommendedName>
        <fullName evidence="3">Ribbon-helix-helix protein CopG domain-containing protein</fullName>
    </recommendedName>
</protein>